<comment type="caution">
    <text evidence="3">The sequence shown here is derived from an EMBL/GenBank/DDBJ whole genome shotgun (WGS) entry which is preliminary data.</text>
</comment>
<organism evidence="3 4">
    <name type="scientific">Phytophthora megakarya</name>
    <dbReference type="NCBI Taxonomy" id="4795"/>
    <lineage>
        <taxon>Eukaryota</taxon>
        <taxon>Sar</taxon>
        <taxon>Stramenopiles</taxon>
        <taxon>Oomycota</taxon>
        <taxon>Peronosporomycetes</taxon>
        <taxon>Peronosporales</taxon>
        <taxon>Peronosporaceae</taxon>
        <taxon>Phytophthora</taxon>
    </lineage>
</organism>
<dbReference type="Proteomes" id="UP000198211">
    <property type="component" value="Unassembled WGS sequence"/>
</dbReference>
<dbReference type="PROSITE" id="PS50994">
    <property type="entry name" value="INTEGRASE"/>
    <property type="match status" value="1"/>
</dbReference>
<evidence type="ECO:0000313" key="3">
    <source>
        <dbReference type="EMBL" id="OWZ02249.1"/>
    </source>
</evidence>
<dbReference type="InterPro" id="IPR001584">
    <property type="entry name" value="Integrase_cat-core"/>
</dbReference>
<reference evidence="4" key="1">
    <citation type="submission" date="2017-03" db="EMBL/GenBank/DDBJ databases">
        <title>Phytopthora megakarya and P. palmivora, two closely related causual agents of cacao black pod achieved similar genome size and gene model numbers by different mechanisms.</title>
        <authorList>
            <person name="Ali S."/>
            <person name="Shao J."/>
            <person name="Larry D.J."/>
            <person name="Kronmiller B."/>
            <person name="Shen D."/>
            <person name="Strem M.D."/>
            <person name="Melnick R.L."/>
            <person name="Guiltinan M.J."/>
            <person name="Tyler B.M."/>
            <person name="Meinhardt L.W."/>
            <person name="Bailey B.A."/>
        </authorList>
    </citation>
    <scope>NUCLEOTIDE SEQUENCE [LARGE SCALE GENOMIC DNA]</scope>
    <source>
        <strain evidence="4">zdho120</strain>
    </source>
</reference>
<dbReference type="InterPro" id="IPR036397">
    <property type="entry name" value="RNaseH_sf"/>
</dbReference>
<feature type="domain" description="Integrase catalytic" evidence="2">
    <location>
        <begin position="387"/>
        <end position="557"/>
    </location>
</feature>
<evidence type="ECO:0000256" key="1">
    <source>
        <dbReference type="SAM" id="MobiDB-lite"/>
    </source>
</evidence>
<dbReference type="InterPro" id="IPR057670">
    <property type="entry name" value="SH3_retrovirus"/>
</dbReference>
<sequence length="643" mass="72505">MTPVHPGQHQRGQRTPDARQRKLNIRPFDGKELYQGLGSGFMQWGIKFMRQMRYAEAASGFAWSEDVKVDLLGHHLSGVTERYYNRQVEGWWAESPTVEHVMQRMLDTFNVQITPEQSLKLFNAPKSGKRTWTENYLYLVAVREACGGADNLALDNIVRYAAPDMRGVMLSRLNLGRTDYLKQGEELAQFAERDMNNTRHMGKDMAAAVTESKPKPRKCYVCGSEKHLKAAHLVNDARLLEDPRECANVCIDAGGKELLVEKQGSVLLQVEVGGRKWSGLKTCNMQPSLARNLISYGLLDAKGYALSYRDSSGVFAHRDEILFSMWIGGTTWLLFGLRPCWLFVSPADVVMKELDAEDKEELAVQEGSLMHFHTRPGHLAFDTIERMAREPRSGIKLTDKTRESCLTCAQDRCGNRYMVNFVDHRSNYCRVFLARMKDAAAEKFKLFLNSFEKQFNCRIHVLRTDGGGEYLVLDPFCGDAGVRRQISEASNQASNGKAERMHRTILNIARSPTSANFERQAPLAVLTGQTPSLGQIVAFGSPCTVRRDPLKRTFAPRAQPGIIVGKSDETKRFGVYLPSMKKVVVTQHIRNITTFSDSQNTQWQREMLEAYKSGDSVDAIADTTTTPGSKTKRRSETEVESFE</sequence>
<protein>
    <recommendedName>
        <fullName evidence="2">Integrase catalytic domain-containing protein</fullName>
    </recommendedName>
</protein>
<accession>A0A225VBB4</accession>
<dbReference type="SUPFAM" id="SSF53098">
    <property type="entry name" value="Ribonuclease H-like"/>
    <property type="match status" value="1"/>
</dbReference>
<evidence type="ECO:0000259" key="2">
    <source>
        <dbReference type="PROSITE" id="PS50994"/>
    </source>
</evidence>
<dbReference type="EMBL" id="NBNE01006299">
    <property type="protein sequence ID" value="OWZ02249.1"/>
    <property type="molecule type" value="Genomic_DNA"/>
</dbReference>
<name>A0A225VBB4_9STRA</name>
<keyword evidence="4" id="KW-1185">Reference proteome</keyword>
<dbReference type="GO" id="GO:0015074">
    <property type="term" value="P:DNA integration"/>
    <property type="evidence" value="ECO:0007669"/>
    <property type="project" value="InterPro"/>
</dbReference>
<dbReference type="AlphaFoldDB" id="A0A225VBB4"/>
<evidence type="ECO:0000313" key="4">
    <source>
        <dbReference type="Proteomes" id="UP000198211"/>
    </source>
</evidence>
<dbReference type="InterPro" id="IPR039537">
    <property type="entry name" value="Retrotran_Ty1/copia-like"/>
</dbReference>
<feature type="region of interest" description="Disordered" evidence="1">
    <location>
        <begin position="1"/>
        <end position="21"/>
    </location>
</feature>
<dbReference type="Gene3D" id="3.30.420.10">
    <property type="entry name" value="Ribonuclease H-like superfamily/Ribonuclease H"/>
    <property type="match status" value="1"/>
</dbReference>
<dbReference type="PANTHER" id="PTHR42648:SF28">
    <property type="entry name" value="TRANSPOSON-ENCODED PROTEIN WITH RIBONUCLEASE H-LIKE AND RETROVIRUS ZINC FINGER-LIKE DOMAINS"/>
    <property type="match status" value="1"/>
</dbReference>
<proteinExistence type="predicted"/>
<feature type="region of interest" description="Disordered" evidence="1">
    <location>
        <begin position="614"/>
        <end position="643"/>
    </location>
</feature>
<gene>
    <name evidence="3" type="ORF">PHMEG_00026224</name>
</gene>
<dbReference type="InterPro" id="IPR012337">
    <property type="entry name" value="RNaseH-like_sf"/>
</dbReference>
<dbReference type="GO" id="GO:0003676">
    <property type="term" value="F:nucleic acid binding"/>
    <property type="evidence" value="ECO:0007669"/>
    <property type="project" value="InterPro"/>
</dbReference>
<dbReference type="PANTHER" id="PTHR42648">
    <property type="entry name" value="TRANSPOSASE, PUTATIVE-RELATED"/>
    <property type="match status" value="1"/>
</dbReference>
<dbReference type="Pfam" id="PF25597">
    <property type="entry name" value="SH3_retrovirus"/>
    <property type="match status" value="1"/>
</dbReference>
<dbReference type="OrthoDB" id="98675at2759"/>